<feature type="domain" description="Cas10/Cmr2 second palm" evidence="3">
    <location>
        <begin position="225"/>
        <end position="362"/>
    </location>
</feature>
<dbReference type="InterPro" id="IPR054767">
    <property type="entry name" value="Cas10-Cmr2_palm2"/>
</dbReference>
<evidence type="ECO:0000313" key="5">
    <source>
        <dbReference type="Proteomes" id="UP000198348"/>
    </source>
</evidence>
<accession>A0A238ZXX1</accession>
<gene>
    <name evidence="4" type="ORF">SAMN06265360_1273</name>
</gene>
<name>A0A238ZXX1_9PSEU</name>
<evidence type="ECO:0000256" key="1">
    <source>
        <dbReference type="ARBA" id="ARBA00022741"/>
    </source>
</evidence>
<dbReference type="InterPro" id="IPR043128">
    <property type="entry name" value="Rev_trsase/Diguanyl_cyclase"/>
</dbReference>
<evidence type="ECO:0000259" key="3">
    <source>
        <dbReference type="Pfam" id="PF22335"/>
    </source>
</evidence>
<reference evidence="4 5" key="1">
    <citation type="submission" date="2017-06" db="EMBL/GenBank/DDBJ databases">
        <authorList>
            <person name="Kim H.J."/>
            <person name="Triplett B.A."/>
        </authorList>
    </citation>
    <scope>NUCLEOTIDE SEQUENCE [LARGE SCALE GENOMIC DNA]</scope>
    <source>
        <strain evidence="4 5">DSM 45207</strain>
    </source>
</reference>
<dbReference type="OrthoDB" id="3715807at2"/>
<dbReference type="AlphaFoldDB" id="A0A238ZXX1"/>
<dbReference type="GO" id="GO:0051607">
    <property type="term" value="P:defense response to virus"/>
    <property type="evidence" value="ECO:0007669"/>
    <property type="project" value="UniProtKB-KW"/>
</dbReference>
<keyword evidence="5" id="KW-1185">Reference proteome</keyword>
<dbReference type="Proteomes" id="UP000198348">
    <property type="component" value="Unassembled WGS sequence"/>
</dbReference>
<evidence type="ECO:0000256" key="2">
    <source>
        <dbReference type="ARBA" id="ARBA00023118"/>
    </source>
</evidence>
<dbReference type="RefSeq" id="WP_089303209.1">
    <property type="nucleotide sequence ID" value="NZ_FZNW01000027.1"/>
</dbReference>
<dbReference type="Pfam" id="PF22335">
    <property type="entry name" value="Cas10-Cmr2_palm2"/>
    <property type="match status" value="1"/>
</dbReference>
<dbReference type="Gene3D" id="3.30.70.270">
    <property type="match status" value="1"/>
</dbReference>
<protein>
    <recommendedName>
        <fullName evidence="3">Cas10/Cmr2 second palm domain-containing protein</fullName>
    </recommendedName>
</protein>
<keyword evidence="1" id="KW-0547">Nucleotide-binding</keyword>
<keyword evidence="2" id="KW-0051">Antiviral defense</keyword>
<dbReference type="GO" id="GO:0000166">
    <property type="term" value="F:nucleotide binding"/>
    <property type="evidence" value="ECO:0007669"/>
    <property type="project" value="UniProtKB-KW"/>
</dbReference>
<dbReference type="EMBL" id="FZNW01000027">
    <property type="protein sequence ID" value="SNR87851.1"/>
    <property type="molecule type" value="Genomic_DNA"/>
</dbReference>
<organism evidence="4 5">
    <name type="scientific">Haloechinothrix alba</name>
    <dbReference type="NCBI Taxonomy" id="664784"/>
    <lineage>
        <taxon>Bacteria</taxon>
        <taxon>Bacillati</taxon>
        <taxon>Actinomycetota</taxon>
        <taxon>Actinomycetes</taxon>
        <taxon>Pseudonocardiales</taxon>
        <taxon>Pseudonocardiaceae</taxon>
        <taxon>Haloechinothrix</taxon>
    </lineage>
</organism>
<sequence length="457" mass="50933">MTTTYLDIAVVHIQAWLGRTPLLRGRRGASTMLSEATSRQCIERQLSDSSLAQTVEWNEEAGDIDGVVSLKLRTGEDATEDVERVVVRHLRHALPAATFRASVWRGSDYAEARTSEEPVRQREWPEPVAEWSPGRRCDWCERWPASYERRTRRREGEDSKDSALCSDCSRREEKAGYSTSHANSPGPEKALLDRIPDQRVQLPTSVPDTFECLAQLGRSGDDTHVATIAADGNGIGAFMTSVRTTSGSAVTDLPRRIHEATWMALVDALTEITADDHEHVPVIPHLVGGDDVLVSVPAHRGWAFADRVRQAFSERLRRQCDDMDGDVDIPTMSLGLVVHHRTVPIFVVVELAETLLSRAKNDWAAETTALAWHDITNEGPEPNDRPSFGCDTLRSFWPALNELAEIPTSGLRRLASLTGSAELDGHLDRLGLRETVDTFRGNSDLPLQHALEMVRWW</sequence>
<proteinExistence type="predicted"/>
<evidence type="ECO:0000313" key="4">
    <source>
        <dbReference type="EMBL" id="SNR87851.1"/>
    </source>
</evidence>